<sequence>MIMKLLPWGTACRGDNFMITAGGGPDTVDSRAGRVAGSGGAVPARPAARHGRLGTAAYLRGAAREGSPSGRWRWS</sequence>
<protein>
    <submittedName>
        <fullName evidence="1">Uncharacterized protein</fullName>
    </submittedName>
</protein>
<comment type="caution">
    <text evidence="1">The sequence shown here is derived from an EMBL/GenBank/DDBJ whole genome shotgun (WGS) entry which is preliminary data.</text>
</comment>
<gene>
    <name evidence="1" type="ORF">D7193_29770</name>
</gene>
<proteinExistence type="predicted"/>
<organism evidence="1 2">
    <name type="scientific">Micromonospora costi</name>
    <dbReference type="NCBI Taxonomy" id="1530042"/>
    <lineage>
        <taxon>Bacteria</taxon>
        <taxon>Bacillati</taxon>
        <taxon>Actinomycetota</taxon>
        <taxon>Actinomycetes</taxon>
        <taxon>Micromonosporales</taxon>
        <taxon>Micromonosporaceae</taxon>
        <taxon>Micromonospora</taxon>
    </lineage>
</organism>
<accession>A0A3A9ZTF2</accession>
<dbReference type="AlphaFoldDB" id="A0A3A9ZTF2"/>
<name>A0A3A9ZTF2_9ACTN</name>
<evidence type="ECO:0000313" key="1">
    <source>
        <dbReference type="EMBL" id="RKN51542.1"/>
    </source>
</evidence>
<dbReference type="EMBL" id="RBAN01000007">
    <property type="protein sequence ID" value="RKN51542.1"/>
    <property type="molecule type" value="Genomic_DNA"/>
</dbReference>
<evidence type="ECO:0000313" key="2">
    <source>
        <dbReference type="Proteomes" id="UP000279968"/>
    </source>
</evidence>
<reference evidence="1 2" key="1">
    <citation type="journal article" date="2015" name="Int. J. Syst. Evol. Microbiol.">
        <title>Micromonospora costi sp. nov., isolated from a leaf of Costus speciosus.</title>
        <authorList>
            <person name="Thawai C."/>
        </authorList>
    </citation>
    <scope>NUCLEOTIDE SEQUENCE [LARGE SCALE GENOMIC DNA]</scope>
    <source>
        <strain evidence="1 2">CS1-12</strain>
    </source>
</reference>
<keyword evidence="2" id="KW-1185">Reference proteome</keyword>
<dbReference type="Proteomes" id="UP000279968">
    <property type="component" value="Unassembled WGS sequence"/>
</dbReference>